<evidence type="ECO:0000313" key="1">
    <source>
        <dbReference type="EMBL" id="XBH02223.1"/>
    </source>
</evidence>
<evidence type="ECO:0008006" key="2">
    <source>
        <dbReference type="Google" id="ProtNLM"/>
    </source>
</evidence>
<organism evidence="1">
    <name type="scientific">Singulisphaera sp. Ch08</name>
    <dbReference type="NCBI Taxonomy" id="3120278"/>
    <lineage>
        <taxon>Bacteria</taxon>
        <taxon>Pseudomonadati</taxon>
        <taxon>Planctomycetota</taxon>
        <taxon>Planctomycetia</taxon>
        <taxon>Isosphaerales</taxon>
        <taxon>Isosphaeraceae</taxon>
        <taxon>Singulisphaera</taxon>
    </lineage>
</organism>
<dbReference type="AlphaFoldDB" id="A0AAU7CAT5"/>
<accession>A0AAU7CAT5</accession>
<dbReference type="InterPro" id="IPR029044">
    <property type="entry name" value="Nucleotide-diphossugar_trans"/>
</dbReference>
<protein>
    <recommendedName>
        <fullName evidence="2">DUF707 domain-containing protein</fullName>
    </recommendedName>
</protein>
<sequence length="711" mass="80261">MLSTPIICHFRSRIQGDGDTEVAECRLLQEITGVAEAGLCQVGRDACIYCGRQGEPSVHQVNPVVGSLLFTLSTAILERGGVDGCDVDKAGRIRAWAEDFLDSDPDEVDDSHRPERVDLACHYLGDKLDSRTLAANGNRGHEPVFRCHHPAHVETTREGCIRCRDWSNSPRPDALPIATWLPAPTQRTGGPVRRWAVGLTTSPRRRPTLEWTLDSLVRAGWDQARLFVDAAVTIPRRYAHLPVTQREPKSGAWPNFYLALSELLMRDPDADAYLMVQDDATFYDRINLREYVESILWPSDPPPPLSLYTCQLDVSAQPGWHPHNKPWFRGALALIFHPATVRQFLVDPIVFGHRWNPRNDGLAHVDTVVGEWAYRNGTPVQHPTPSLCRHIGYTSTLWPEAKIEHDRIEGEFGDEAQYPPNGSAHRGDFPEAAFPCPESTAKAYDQTVERGRQRMRTQAVTICGIGRDIARTFPEFSARVERLGAMFRTYHGVFYENDSEDRTPDLLKAWAEANSAIRVISERHGDPRFGSIRSLIRTAALASYRNRCRDVILAEFADDDYVIVVDMDLEGGWSEDGIAHTFGHDQWDFVGSYGLRHDSANPRSRDRKPTHLDTWAYRIPGTEDPLPVQQAKELSLQRGDHLQPVWSCFGGLGVYRMECLKATTYGGDDCEHVVFHRRLRDLGFNRLYLNPSQIVLYKALATTRSSTDRLR</sequence>
<dbReference type="SUPFAM" id="SSF53448">
    <property type="entry name" value="Nucleotide-diphospho-sugar transferases"/>
    <property type="match status" value="1"/>
</dbReference>
<dbReference type="RefSeq" id="WP_406694965.1">
    <property type="nucleotide sequence ID" value="NZ_CP155447.1"/>
</dbReference>
<reference evidence="1" key="1">
    <citation type="submission" date="2024-05" db="EMBL/GenBank/DDBJ databases">
        <title>Planctomycetes of the genus Singulisphaera possess chitinolytic capabilities.</title>
        <authorList>
            <person name="Ivanova A."/>
        </authorList>
    </citation>
    <scope>NUCLEOTIDE SEQUENCE</scope>
    <source>
        <strain evidence="1">Ch08T</strain>
    </source>
</reference>
<proteinExistence type="predicted"/>
<dbReference type="EMBL" id="CP155447">
    <property type="protein sequence ID" value="XBH02223.1"/>
    <property type="molecule type" value="Genomic_DNA"/>
</dbReference>
<gene>
    <name evidence="1" type="ORF">V5E97_28375</name>
</gene>
<name>A0AAU7CAT5_9BACT</name>